<reference evidence="6 7" key="1">
    <citation type="submission" date="2019-08" db="EMBL/GenBank/DDBJ databases">
        <title>Deep-cultivation of Planctomycetes and their phenomic and genomic characterization uncovers novel biology.</title>
        <authorList>
            <person name="Wiegand S."/>
            <person name="Jogler M."/>
            <person name="Boedeker C."/>
            <person name="Pinto D."/>
            <person name="Vollmers J."/>
            <person name="Rivas-Marin E."/>
            <person name="Kohn T."/>
            <person name="Peeters S.H."/>
            <person name="Heuer A."/>
            <person name="Rast P."/>
            <person name="Oberbeckmann S."/>
            <person name="Bunk B."/>
            <person name="Jeske O."/>
            <person name="Meyerdierks A."/>
            <person name="Storesund J.E."/>
            <person name="Kallscheuer N."/>
            <person name="Luecker S."/>
            <person name="Lage O.M."/>
            <person name="Pohl T."/>
            <person name="Merkel B.J."/>
            <person name="Hornburger P."/>
            <person name="Mueller R.-W."/>
            <person name="Bruemmer F."/>
            <person name="Labrenz M."/>
            <person name="Spormann A.M."/>
            <person name="Op Den Camp H."/>
            <person name="Overmann J."/>
            <person name="Amann R."/>
            <person name="Jetten M.S.M."/>
            <person name="Mascher T."/>
            <person name="Medema M.H."/>
            <person name="Devos D.P."/>
            <person name="Kaster A.-K."/>
            <person name="Ovreas L."/>
            <person name="Rohde M."/>
            <person name="Galperin M.Y."/>
            <person name="Jogler C."/>
        </authorList>
    </citation>
    <scope>NUCLEOTIDE SEQUENCE [LARGE SCALE GENOMIC DNA]</scope>
    <source>
        <strain evidence="6 7">LF1</strain>
    </source>
</reference>
<keyword evidence="1" id="KW-1003">Cell membrane</keyword>
<dbReference type="GO" id="GO:0005886">
    <property type="term" value="C:plasma membrane"/>
    <property type="evidence" value="ECO:0007669"/>
    <property type="project" value="InterPro"/>
</dbReference>
<protein>
    <submittedName>
        <fullName evidence="6">Uncharacterized protein</fullName>
    </submittedName>
</protein>
<comment type="caution">
    <text evidence="6">The sequence shown here is derived from an EMBL/GenBank/DDBJ whole genome shotgun (WGS) entry which is preliminary data.</text>
</comment>
<evidence type="ECO:0000256" key="2">
    <source>
        <dbReference type="ARBA" id="ARBA00022692"/>
    </source>
</evidence>
<name>A0A5B1CMH9_9BACT</name>
<keyword evidence="4 5" id="KW-0472">Membrane</keyword>
<dbReference type="EMBL" id="VRLW01000001">
    <property type="protein sequence ID" value="KAA1261552.1"/>
    <property type="molecule type" value="Genomic_DNA"/>
</dbReference>
<evidence type="ECO:0000256" key="1">
    <source>
        <dbReference type="ARBA" id="ARBA00022475"/>
    </source>
</evidence>
<keyword evidence="3 5" id="KW-1133">Transmembrane helix</keyword>
<keyword evidence="2 5" id="KW-0812">Transmembrane</keyword>
<evidence type="ECO:0000313" key="7">
    <source>
        <dbReference type="Proteomes" id="UP000322699"/>
    </source>
</evidence>
<proteinExistence type="predicted"/>
<sequence>MKQSHRGMLDATVLILVVFELGMLLTVRDSLSLNIIMLVYPIDAIKQWQMPN</sequence>
<evidence type="ECO:0000256" key="5">
    <source>
        <dbReference type="SAM" id="Phobius"/>
    </source>
</evidence>
<dbReference type="Proteomes" id="UP000322699">
    <property type="component" value="Unassembled WGS sequence"/>
</dbReference>
<evidence type="ECO:0000256" key="3">
    <source>
        <dbReference type="ARBA" id="ARBA00022989"/>
    </source>
</evidence>
<dbReference type="InterPro" id="IPR019691">
    <property type="entry name" value="DUF2585"/>
</dbReference>
<dbReference type="Pfam" id="PF10755">
    <property type="entry name" value="DUF2585"/>
    <property type="match status" value="1"/>
</dbReference>
<evidence type="ECO:0000256" key="4">
    <source>
        <dbReference type="ARBA" id="ARBA00023136"/>
    </source>
</evidence>
<organism evidence="6 7">
    <name type="scientific">Rubripirellula obstinata</name>
    <dbReference type="NCBI Taxonomy" id="406547"/>
    <lineage>
        <taxon>Bacteria</taxon>
        <taxon>Pseudomonadati</taxon>
        <taxon>Planctomycetota</taxon>
        <taxon>Planctomycetia</taxon>
        <taxon>Pirellulales</taxon>
        <taxon>Pirellulaceae</taxon>
        <taxon>Rubripirellula</taxon>
    </lineage>
</organism>
<feature type="transmembrane region" description="Helical" evidence="5">
    <location>
        <begin position="7"/>
        <end position="27"/>
    </location>
</feature>
<dbReference type="AlphaFoldDB" id="A0A5B1CMH9"/>
<evidence type="ECO:0000313" key="6">
    <source>
        <dbReference type="EMBL" id="KAA1261552.1"/>
    </source>
</evidence>
<accession>A0A5B1CMH9</accession>
<keyword evidence="7" id="KW-1185">Reference proteome</keyword>
<gene>
    <name evidence="6" type="ORF">LF1_41020</name>
</gene>